<dbReference type="PANTHER" id="PTHR30043:SF1">
    <property type="entry name" value="ABC TRANSPORT SYSTEM PERMEASE PROTEIN P69"/>
    <property type="match status" value="1"/>
</dbReference>
<evidence type="ECO:0000313" key="9">
    <source>
        <dbReference type="EMBL" id="TDG00385.1"/>
    </source>
</evidence>
<accession>A0A4V2ZUC1</accession>
<keyword evidence="4 7" id="KW-0812">Transmembrane</keyword>
<evidence type="ECO:0000256" key="3">
    <source>
        <dbReference type="ARBA" id="ARBA00022475"/>
    </source>
</evidence>
<evidence type="ECO:0000256" key="6">
    <source>
        <dbReference type="ARBA" id="ARBA00023136"/>
    </source>
</evidence>
<organism evidence="9 10">
    <name type="scientific">Paenibacillus piri</name>
    <dbReference type="NCBI Taxonomy" id="2547395"/>
    <lineage>
        <taxon>Bacteria</taxon>
        <taxon>Bacillati</taxon>
        <taxon>Bacillota</taxon>
        <taxon>Bacilli</taxon>
        <taxon>Bacillales</taxon>
        <taxon>Paenibacillaceae</taxon>
        <taxon>Paenibacillus</taxon>
    </lineage>
</organism>
<dbReference type="Gene3D" id="1.10.3720.10">
    <property type="entry name" value="MetI-like"/>
    <property type="match status" value="1"/>
</dbReference>
<dbReference type="EMBL" id="SMRT01000001">
    <property type="protein sequence ID" value="TDG00385.1"/>
    <property type="molecule type" value="Genomic_DNA"/>
</dbReference>
<protein>
    <submittedName>
        <fullName evidence="9">Phosphonate ABC transporter, permease protein PhnE</fullName>
    </submittedName>
</protein>
<dbReference type="PROSITE" id="PS50928">
    <property type="entry name" value="ABC_TM1"/>
    <property type="match status" value="1"/>
</dbReference>
<reference evidence="9 10" key="1">
    <citation type="submission" date="2019-03" db="EMBL/GenBank/DDBJ databases">
        <title>This is whole genome sequence of Paenibacillus sp MS74 strain.</title>
        <authorList>
            <person name="Trinh H.N."/>
        </authorList>
    </citation>
    <scope>NUCLEOTIDE SEQUENCE [LARGE SCALE GENOMIC DNA]</scope>
    <source>
        <strain evidence="9 10">MS74</strain>
    </source>
</reference>
<gene>
    <name evidence="9" type="primary">phnE</name>
    <name evidence="9" type="ORF">E1757_01745</name>
</gene>
<dbReference type="RefSeq" id="WP_133225094.1">
    <property type="nucleotide sequence ID" value="NZ_SMRT01000001.1"/>
</dbReference>
<keyword evidence="2 7" id="KW-0813">Transport</keyword>
<keyword evidence="6 7" id="KW-0472">Membrane</keyword>
<dbReference type="CDD" id="cd06261">
    <property type="entry name" value="TM_PBP2"/>
    <property type="match status" value="1"/>
</dbReference>
<feature type="transmembrane region" description="Helical" evidence="7">
    <location>
        <begin position="210"/>
        <end position="228"/>
    </location>
</feature>
<comment type="caution">
    <text evidence="9">The sequence shown here is derived from an EMBL/GenBank/DDBJ whole genome shotgun (WGS) entry which is preliminary data.</text>
</comment>
<dbReference type="Proteomes" id="UP000295636">
    <property type="component" value="Unassembled WGS sequence"/>
</dbReference>
<comment type="similarity">
    <text evidence="7">Belongs to the binding-protein-dependent transport system permease family.</text>
</comment>
<evidence type="ECO:0000256" key="7">
    <source>
        <dbReference type="RuleBase" id="RU363032"/>
    </source>
</evidence>
<comment type="subcellular location">
    <subcellularLocation>
        <location evidence="1 7">Cell membrane</location>
        <topology evidence="1 7">Multi-pass membrane protein</topology>
    </subcellularLocation>
</comment>
<dbReference type="AlphaFoldDB" id="A0A4V2ZUC1"/>
<dbReference type="InterPro" id="IPR000515">
    <property type="entry name" value="MetI-like"/>
</dbReference>
<feature type="transmembrane region" description="Helical" evidence="7">
    <location>
        <begin position="240"/>
        <end position="258"/>
    </location>
</feature>
<evidence type="ECO:0000256" key="2">
    <source>
        <dbReference type="ARBA" id="ARBA00022448"/>
    </source>
</evidence>
<feature type="transmembrane region" description="Helical" evidence="7">
    <location>
        <begin position="130"/>
        <end position="156"/>
    </location>
</feature>
<dbReference type="OrthoDB" id="9808005at2"/>
<proteinExistence type="inferred from homology"/>
<sequence>MSSSERERPSAALKKPTSLKPALTVIFVLLLLFGSAYKTDASLAKLVEGIPEMGKLFQDMYPPDWSYFSTVLGPMLETIRMAIIGTVVGSIAAIPISFLAARNVTRVPLLGIVSRFILNLVRTIPDLMIAGVFAAIVGYGALAGAIALAFFSFGLVSKLTYESMESIDPGPLEAMTAVGANKLQWIQFGVVPQVMAQFAAYVLYTFEVNVRAAAILGFVGAGGIGLILQRALDRLRYDQASTIILFTLVVVLLIDYISTKLRERLL</sequence>
<name>A0A4V2ZUC1_9BACL</name>
<dbReference type="NCBIfam" id="TIGR01097">
    <property type="entry name" value="PhnE"/>
    <property type="match status" value="1"/>
</dbReference>
<evidence type="ECO:0000313" key="10">
    <source>
        <dbReference type="Proteomes" id="UP000295636"/>
    </source>
</evidence>
<evidence type="ECO:0000256" key="1">
    <source>
        <dbReference type="ARBA" id="ARBA00004651"/>
    </source>
</evidence>
<feature type="domain" description="ABC transmembrane type-1" evidence="8">
    <location>
        <begin position="75"/>
        <end position="258"/>
    </location>
</feature>
<evidence type="ECO:0000256" key="5">
    <source>
        <dbReference type="ARBA" id="ARBA00022989"/>
    </source>
</evidence>
<dbReference type="GO" id="GO:0015416">
    <property type="term" value="F:ABC-type phosphonate transporter activity"/>
    <property type="evidence" value="ECO:0007669"/>
    <property type="project" value="InterPro"/>
</dbReference>
<keyword evidence="5 7" id="KW-1133">Transmembrane helix</keyword>
<evidence type="ECO:0000256" key="4">
    <source>
        <dbReference type="ARBA" id="ARBA00022692"/>
    </source>
</evidence>
<dbReference type="GO" id="GO:0005886">
    <property type="term" value="C:plasma membrane"/>
    <property type="evidence" value="ECO:0007669"/>
    <property type="project" value="UniProtKB-SubCell"/>
</dbReference>
<dbReference type="Pfam" id="PF00528">
    <property type="entry name" value="BPD_transp_1"/>
    <property type="match status" value="1"/>
</dbReference>
<dbReference type="PANTHER" id="PTHR30043">
    <property type="entry name" value="PHOSPHONATES TRANSPORT SYSTEM PERMEASE PROTEIN"/>
    <property type="match status" value="1"/>
</dbReference>
<feature type="transmembrane region" description="Helical" evidence="7">
    <location>
        <begin position="79"/>
        <end position="100"/>
    </location>
</feature>
<dbReference type="InterPro" id="IPR005769">
    <property type="entry name" value="PhnE/PtxC"/>
</dbReference>
<evidence type="ECO:0000259" key="8">
    <source>
        <dbReference type="PROSITE" id="PS50928"/>
    </source>
</evidence>
<keyword evidence="3" id="KW-1003">Cell membrane</keyword>
<keyword evidence="10" id="KW-1185">Reference proteome</keyword>
<dbReference type="InterPro" id="IPR035906">
    <property type="entry name" value="MetI-like_sf"/>
</dbReference>
<dbReference type="SUPFAM" id="SSF161098">
    <property type="entry name" value="MetI-like"/>
    <property type="match status" value="1"/>
</dbReference>
<feature type="transmembrane region" description="Helical" evidence="7">
    <location>
        <begin position="185"/>
        <end position="204"/>
    </location>
</feature>